<dbReference type="Proteomes" id="UP001283361">
    <property type="component" value="Unassembled WGS sequence"/>
</dbReference>
<dbReference type="EMBL" id="JAWDGP010006814">
    <property type="protein sequence ID" value="KAK3735210.1"/>
    <property type="molecule type" value="Genomic_DNA"/>
</dbReference>
<gene>
    <name evidence="1" type="ORF">RRG08_010330</name>
</gene>
<evidence type="ECO:0000313" key="2">
    <source>
        <dbReference type="Proteomes" id="UP001283361"/>
    </source>
</evidence>
<organism evidence="1 2">
    <name type="scientific">Elysia crispata</name>
    <name type="common">lettuce slug</name>
    <dbReference type="NCBI Taxonomy" id="231223"/>
    <lineage>
        <taxon>Eukaryota</taxon>
        <taxon>Metazoa</taxon>
        <taxon>Spiralia</taxon>
        <taxon>Lophotrochozoa</taxon>
        <taxon>Mollusca</taxon>
        <taxon>Gastropoda</taxon>
        <taxon>Heterobranchia</taxon>
        <taxon>Euthyneura</taxon>
        <taxon>Panpulmonata</taxon>
        <taxon>Sacoglossa</taxon>
        <taxon>Placobranchoidea</taxon>
        <taxon>Plakobranchidae</taxon>
        <taxon>Elysia</taxon>
    </lineage>
</organism>
<proteinExistence type="predicted"/>
<dbReference type="AlphaFoldDB" id="A0AAE0Y757"/>
<reference evidence="1" key="1">
    <citation type="journal article" date="2023" name="G3 (Bethesda)">
        <title>A reference genome for the long-term kleptoplast-retaining sea slug Elysia crispata morphotype clarki.</title>
        <authorList>
            <person name="Eastman K.E."/>
            <person name="Pendleton A.L."/>
            <person name="Shaikh M.A."/>
            <person name="Suttiyut T."/>
            <person name="Ogas R."/>
            <person name="Tomko P."/>
            <person name="Gavelis G."/>
            <person name="Widhalm J.R."/>
            <person name="Wisecaver J.H."/>
        </authorList>
    </citation>
    <scope>NUCLEOTIDE SEQUENCE</scope>
    <source>
        <strain evidence="1">ECLA1</strain>
    </source>
</reference>
<keyword evidence="2" id="KW-1185">Reference proteome</keyword>
<name>A0AAE0Y757_9GAST</name>
<protein>
    <submittedName>
        <fullName evidence="1">Uncharacterized protein</fullName>
    </submittedName>
</protein>
<accession>A0AAE0Y757</accession>
<comment type="caution">
    <text evidence="1">The sequence shown here is derived from an EMBL/GenBank/DDBJ whole genome shotgun (WGS) entry which is preliminary data.</text>
</comment>
<sequence>MIAPSTIRSFTQQLLLTQDYSVHCWRFHTTATLFTQDCFIYHSRFHIVATLSYLLAKFDPSSHVHVISDKFSTLSELTSGELTAIPNELPSLARDSSH</sequence>
<evidence type="ECO:0000313" key="1">
    <source>
        <dbReference type="EMBL" id="KAK3735210.1"/>
    </source>
</evidence>